<dbReference type="AlphaFoldDB" id="A0A9P7BRE7"/>
<dbReference type="SUPFAM" id="SSF53187">
    <property type="entry name" value="Zn-dependent exopeptidases"/>
    <property type="match status" value="1"/>
</dbReference>
<comment type="similarity">
    <text evidence="8">Belongs to the peptidase M28 family. M28E subfamily.</text>
</comment>
<evidence type="ECO:0000313" key="12">
    <source>
        <dbReference type="Proteomes" id="UP000716291"/>
    </source>
</evidence>
<dbReference type="GO" id="GO:0008235">
    <property type="term" value="F:metalloexopeptidase activity"/>
    <property type="evidence" value="ECO:0007669"/>
    <property type="project" value="InterPro"/>
</dbReference>
<dbReference type="GO" id="GO:0006508">
    <property type="term" value="P:proteolysis"/>
    <property type="evidence" value="ECO:0007669"/>
    <property type="project" value="UniProtKB-KW"/>
</dbReference>
<keyword evidence="4 9" id="KW-0479">Metal-binding</keyword>
<comment type="cofactor">
    <cofactor evidence="1">
        <name>Zn(2+)</name>
        <dbReference type="ChEBI" id="CHEBI:29105"/>
    </cofactor>
</comment>
<dbReference type="InterPro" id="IPR045175">
    <property type="entry name" value="M28_fam"/>
</dbReference>
<proteinExistence type="inferred from homology"/>
<dbReference type="Proteomes" id="UP000716291">
    <property type="component" value="Unassembled WGS sequence"/>
</dbReference>
<keyword evidence="7 9" id="KW-0862">Zinc</keyword>
<evidence type="ECO:0000256" key="5">
    <source>
        <dbReference type="ARBA" id="ARBA00022729"/>
    </source>
</evidence>
<keyword evidence="3 9" id="KW-0645">Protease</keyword>
<dbReference type="OrthoDB" id="2214at2759"/>
<keyword evidence="12" id="KW-1185">Reference proteome</keyword>
<evidence type="ECO:0000256" key="3">
    <source>
        <dbReference type="ARBA" id="ARBA00022670"/>
    </source>
</evidence>
<dbReference type="FunFam" id="3.40.630.10:FF:000042">
    <property type="entry name" value="Peptide hydrolase"/>
    <property type="match status" value="1"/>
</dbReference>
<evidence type="ECO:0000256" key="4">
    <source>
        <dbReference type="ARBA" id="ARBA00022723"/>
    </source>
</evidence>
<evidence type="ECO:0000256" key="6">
    <source>
        <dbReference type="ARBA" id="ARBA00022801"/>
    </source>
</evidence>
<keyword evidence="2" id="KW-0031">Aminopeptidase</keyword>
<evidence type="ECO:0000256" key="2">
    <source>
        <dbReference type="ARBA" id="ARBA00022438"/>
    </source>
</evidence>
<dbReference type="EMBL" id="JAANQT010000894">
    <property type="protein sequence ID" value="KAG1307725.1"/>
    <property type="molecule type" value="Genomic_DNA"/>
</dbReference>
<dbReference type="CDD" id="cd03879">
    <property type="entry name" value="M28_AAP"/>
    <property type="match status" value="1"/>
</dbReference>
<reference evidence="11" key="1">
    <citation type="journal article" date="2020" name="Microb. Genom.">
        <title>Genetic diversity of clinical and environmental Mucorales isolates obtained from an investigation of mucormycosis cases among solid organ transplant recipients.</title>
        <authorList>
            <person name="Nguyen M.H."/>
            <person name="Kaul D."/>
            <person name="Muto C."/>
            <person name="Cheng S.J."/>
            <person name="Richter R.A."/>
            <person name="Bruno V.M."/>
            <person name="Liu G."/>
            <person name="Beyhan S."/>
            <person name="Sundermann A.J."/>
            <person name="Mounaud S."/>
            <person name="Pasculle A.W."/>
            <person name="Nierman W.C."/>
            <person name="Driscoll E."/>
            <person name="Cumbie R."/>
            <person name="Clancy C.J."/>
            <person name="Dupont C.L."/>
        </authorList>
    </citation>
    <scope>NUCLEOTIDE SEQUENCE</scope>
    <source>
        <strain evidence="11">GL11</strain>
    </source>
</reference>
<name>A0A9P7BRE7_RHIOR</name>
<evidence type="ECO:0000256" key="7">
    <source>
        <dbReference type="ARBA" id="ARBA00022833"/>
    </source>
</evidence>
<dbReference type="GO" id="GO:0004177">
    <property type="term" value="F:aminopeptidase activity"/>
    <property type="evidence" value="ECO:0007669"/>
    <property type="project" value="UniProtKB-KW"/>
</dbReference>
<keyword evidence="5 9" id="KW-0732">Signal</keyword>
<dbReference type="InterPro" id="IPR007484">
    <property type="entry name" value="Peptidase_M28"/>
</dbReference>
<dbReference type="Gene3D" id="3.40.630.10">
    <property type="entry name" value="Zn peptidases"/>
    <property type="match status" value="1"/>
</dbReference>
<evidence type="ECO:0000256" key="9">
    <source>
        <dbReference type="RuleBase" id="RU361240"/>
    </source>
</evidence>
<evidence type="ECO:0000256" key="1">
    <source>
        <dbReference type="ARBA" id="ARBA00001947"/>
    </source>
</evidence>
<sequence length="376" mass="41758">MKLFSLTVLSVSALSALVSASPLVSKREAAASSDSERRLIQLSEDAPAKWMTESEKLDLIRARTKFMDITDHSTSRVVSLANWTPYIPTKAEYQNEVKPFINQLNTKNMETILTTFSNFRNRYYKSSYGAQSCRWLIQQIKDVASGNSNVSVNQFDHSWGQFSIIARIEGSDASLKNELVIIGAHQDSINMYSPTSGRAPGADDDGSGTVTILEAFRSLVQNGFKPERSVEFHWYSGEEGGLLGSQAVSSKYQQQGKKVVGMLQNDMTGYIGNNKEVIGIVTDHVDDKLTNFLKTLVDTYASIPYVSTKCGYACSDHASWLKYGFPSAFAIESTFEDSNQNIHSENDVIEGLSFNHMKEFSKLALGFAVELSHKRN</sequence>
<evidence type="ECO:0000256" key="8">
    <source>
        <dbReference type="ARBA" id="ARBA00043962"/>
    </source>
</evidence>
<dbReference type="PANTHER" id="PTHR12147:SF56">
    <property type="entry name" value="AMINOPEPTIDASE YDR415C-RELATED"/>
    <property type="match status" value="1"/>
</dbReference>
<evidence type="ECO:0000313" key="11">
    <source>
        <dbReference type="EMBL" id="KAG1307725.1"/>
    </source>
</evidence>
<feature type="signal peptide" evidence="9">
    <location>
        <begin position="1"/>
        <end position="20"/>
    </location>
</feature>
<dbReference type="PANTHER" id="PTHR12147">
    <property type="entry name" value="METALLOPEPTIDASE M28 FAMILY MEMBER"/>
    <property type="match status" value="1"/>
</dbReference>
<dbReference type="EC" id="3.4.-.-" evidence="9"/>
<dbReference type="GO" id="GO:0046872">
    <property type="term" value="F:metal ion binding"/>
    <property type="evidence" value="ECO:0007669"/>
    <property type="project" value="UniProtKB-KW"/>
</dbReference>
<gene>
    <name evidence="11" type="ORF">G6F64_006582</name>
</gene>
<keyword evidence="6 9" id="KW-0378">Hydrolase</keyword>
<dbReference type="Pfam" id="PF04389">
    <property type="entry name" value="Peptidase_M28"/>
    <property type="match status" value="1"/>
</dbReference>
<feature type="domain" description="Peptidase M28" evidence="10">
    <location>
        <begin position="164"/>
        <end position="366"/>
    </location>
</feature>
<protein>
    <recommendedName>
        <fullName evidence="9">Peptide hydrolase</fullName>
        <ecNumber evidence="9">3.4.-.-</ecNumber>
    </recommendedName>
</protein>
<organism evidence="11 12">
    <name type="scientific">Rhizopus oryzae</name>
    <name type="common">Mucormycosis agent</name>
    <name type="synonym">Rhizopus arrhizus var. delemar</name>
    <dbReference type="NCBI Taxonomy" id="64495"/>
    <lineage>
        <taxon>Eukaryota</taxon>
        <taxon>Fungi</taxon>
        <taxon>Fungi incertae sedis</taxon>
        <taxon>Mucoromycota</taxon>
        <taxon>Mucoromycotina</taxon>
        <taxon>Mucoromycetes</taxon>
        <taxon>Mucorales</taxon>
        <taxon>Mucorineae</taxon>
        <taxon>Rhizopodaceae</taxon>
        <taxon>Rhizopus</taxon>
    </lineage>
</organism>
<accession>A0A9P7BRE7</accession>
<comment type="caution">
    <text evidence="11">The sequence shown here is derived from an EMBL/GenBank/DDBJ whole genome shotgun (WGS) entry which is preliminary data.</text>
</comment>
<evidence type="ECO:0000259" key="10">
    <source>
        <dbReference type="Pfam" id="PF04389"/>
    </source>
</evidence>
<feature type="chain" id="PRO_5040527640" description="Peptide hydrolase" evidence="9">
    <location>
        <begin position="21"/>
        <end position="376"/>
    </location>
</feature>